<evidence type="ECO:0000256" key="2">
    <source>
        <dbReference type="ARBA" id="ARBA00023015"/>
    </source>
</evidence>
<dbReference type="CDD" id="cd06170">
    <property type="entry name" value="LuxR_C_like"/>
    <property type="match status" value="1"/>
</dbReference>
<organism evidence="8 9">
    <name type="scientific">Alicyclobacillus mali</name>
    <name type="common">ex Roth et al. 2021</name>
    <dbReference type="NCBI Taxonomy" id="1123961"/>
    <lineage>
        <taxon>Bacteria</taxon>
        <taxon>Bacillati</taxon>
        <taxon>Bacillota</taxon>
        <taxon>Bacilli</taxon>
        <taxon>Bacillales</taxon>
        <taxon>Alicyclobacillaceae</taxon>
        <taxon>Alicyclobacillus</taxon>
    </lineage>
</organism>
<feature type="modified residue" description="4-aspartylphosphate" evidence="5">
    <location>
        <position position="56"/>
    </location>
</feature>
<evidence type="ECO:0000313" key="9">
    <source>
        <dbReference type="Proteomes" id="UP000642910"/>
    </source>
</evidence>
<dbReference type="Pfam" id="PF00196">
    <property type="entry name" value="GerE"/>
    <property type="match status" value="1"/>
</dbReference>
<dbReference type="PRINTS" id="PR00038">
    <property type="entry name" value="HTHLUXR"/>
</dbReference>
<dbReference type="SUPFAM" id="SSF52172">
    <property type="entry name" value="CheY-like"/>
    <property type="match status" value="1"/>
</dbReference>
<dbReference type="EMBL" id="JADPKZ010000041">
    <property type="protein sequence ID" value="MBF8378117.1"/>
    <property type="molecule type" value="Genomic_DNA"/>
</dbReference>
<dbReference type="CDD" id="cd17535">
    <property type="entry name" value="REC_NarL-like"/>
    <property type="match status" value="1"/>
</dbReference>
<dbReference type="Gene3D" id="3.40.50.2300">
    <property type="match status" value="1"/>
</dbReference>
<dbReference type="Pfam" id="PF00072">
    <property type="entry name" value="Response_reg"/>
    <property type="match status" value="1"/>
</dbReference>
<evidence type="ECO:0000313" key="8">
    <source>
        <dbReference type="EMBL" id="MBF8378117.1"/>
    </source>
</evidence>
<dbReference type="InterPro" id="IPR000792">
    <property type="entry name" value="Tscrpt_reg_LuxR_C"/>
</dbReference>
<dbReference type="PROSITE" id="PS50043">
    <property type="entry name" value="HTH_LUXR_2"/>
    <property type="match status" value="1"/>
</dbReference>
<name>A0ABS0F485_9BACL</name>
<evidence type="ECO:0000256" key="4">
    <source>
        <dbReference type="ARBA" id="ARBA00023163"/>
    </source>
</evidence>
<evidence type="ECO:0000259" key="7">
    <source>
        <dbReference type="PROSITE" id="PS50110"/>
    </source>
</evidence>
<keyword evidence="4" id="KW-0804">Transcription</keyword>
<keyword evidence="1 5" id="KW-0597">Phosphoprotein</keyword>
<dbReference type="PROSITE" id="PS50110">
    <property type="entry name" value="RESPONSE_REGULATORY"/>
    <property type="match status" value="1"/>
</dbReference>
<proteinExistence type="predicted"/>
<keyword evidence="3" id="KW-0238">DNA-binding</keyword>
<dbReference type="InterPro" id="IPR058245">
    <property type="entry name" value="NreC/VraR/RcsB-like_REC"/>
</dbReference>
<dbReference type="SMART" id="SM00448">
    <property type="entry name" value="REC"/>
    <property type="match status" value="1"/>
</dbReference>
<feature type="domain" description="HTH luxR-type" evidence="6">
    <location>
        <begin position="145"/>
        <end position="210"/>
    </location>
</feature>
<dbReference type="SMART" id="SM00421">
    <property type="entry name" value="HTH_LUXR"/>
    <property type="match status" value="1"/>
</dbReference>
<dbReference type="InterPro" id="IPR001789">
    <property type="entry name" value="Sig_transdc_resp-reg_receiver"/>
</dbReference>
<gene>
    <name evidence="8" type="ORF">IW967_09630</name>
</gene>
<sequence length="219" mass="24385">MAHTRVVIVDDHALVRHGLRLILHGVAGIEVVGECSCGEEALKAAVKERPDVMLMDVHMPQGLDGITTARHLRQIAPEVRVIMLTMFDDRAHVEKMLDAKVAGIVFKHDDSQEIVEAIRRGRAECPYVSRRWTGNIEAKGEVDGRGRDDIRLSPRETEVLVLVARGYTNREIADALHISVKTVETHRQHIARRLGATSRATLIRYAYESGLVDPPVPEG</sequence>
<evidence type="ECO:0000256" key="5">
    <source>
        <dbReference type="PROSITE-ProRule" id="PRU00169"/>
    </source>
</evidence>
<accession>A0ABS0F485</accession>
<evidence type="ECO:0000256" key="3">
    <source>
        <dbReference type="ARBA" id="ARBA00023125"/>
    </source>
</evidence>
<dbReference type="PROSITE" id="PS00622">
    <property type="entry name" value="HTH_LUXR_1"/>
    <property type="match status" value="1"/>
</dbReference>
<dbReference type="InterPro" id="IPR039420">
    <property type="entry name" value="WalR-like"/>
</dbReference>
<dbReference type="PANTHER" id="PTHR43214">
    <property type="entry name" value="TWO-COMPONENT RESPONSE REGULATOR"/>
    <property type="match status" value="1"/>
</dbReference>
<feature type="domain" description="Response regulatory" evidence="7">
    <location>
        <begin position="5"/>
        <end position="122"/>
    </location>
</feature>
<comment type="caution">
    <text evidence="8">The sequence shown here is derived from an EMBL/GenBank/DDBJ whole genome shotgun (WGS) entry which is preliminary data.</text>
</comment>
<evidence type="ECO:0000259" key="6">
    <source>
        <dbReference type="PROSITE" id="PS50043"/>
    </source>
</evidence>
<protein>
    <submittedName>
        <fullName evidence="8">Response regulator transcription factor</fullName>
    </submittedName>
</protein>
<keyword evidence="2" id="KW-0805">Transcription regulation</keyword>
<dbReference type="RefSeq" id="WP_195867749.1">
    <property type="nucleotide sequence ID" value="NZ_JADPKZ010000041.1"/>
</dbReference>
<reference evidence="8 9" key="1">
    <citation type="submission" date="2020-11" db="EMBL/GenBank/DDBJ databases">
        <title>Genomic insight of Alicyclobacillus mali FL 18 reveals a new arsenic-resistant strain, with potential in environmental biotechnology.</title>
        <authorList>
            <person name="Fiorentino G."/>
            <person name="Gallo G."/>
            <person name="Aulitto M."/>
        </authorList>
    </citation>
    <scope>NUCLEOTIDE SEQUENCE [LARGE SCALE GENOMIC DNA]</scope>
    <source>
        <strain evidence="8 9">FL 18</strain>
    </source>
</reference>
<evidence type="ECO:0000256" key="1">
    <source>
        <dbReference type="ARBA" id="ARBA00022553"/>
    </source>
</evidence>
<keyword evidence="9" id="KW-1185">Reference proteome</keyword>
<dbReference type="Proteomes" id="UP000642910">
    <property type="component" value="Unassembled WGS sequence"/>
</dbReference>
<dbReference type="InterPro" id="IPR011006">
    <property type="entry name" value="CheY-like_superfamily"/>
</dbReference>
<dbReference type="PANTHER" id="PTHR43214:SF41">
    <property type="entry name" value="NITRATE_NITRITE RESPONSE REGULATOR PROTEIN NARP"/>
    <property type="match status" value="1"/>
</dbReference>